<dbReference type="FunFam" id="1.10.10.60:FF:000072">
    <property type="entry name" value="Homeobox protein Hox-B8"/>
    <property type="match status" value="1"/>
</dbReference>
<dbReference type="SUPFAM" id="SSF56059">
    <property type="entry name" value="Glutathione synthetase ATP-binding domain-like"/>
    <property type="match status" value="1"/>
</dbReference>
<comment type="similarity">
    <text evidence="4">Belongs to the Antp homeobox family.</text>
</comment>
<sequence length="802" mass="93136">MGTPAELSSHVLFFQVHRAARRYGLREAAEGEDWTLFWTDCSVSLDRVMDMKRYQKINHFPGMNEICRKDLLARNMNRMLKLFPKEYNIFPRTWCLPADYSDFQAYTRAKKHKTYICKPDSGCQGRGIYLTKSNKDIRPGEHMICQVYISKPFIIDGFKFDLRIYVLVTSCDPFRIFMYNEGLVRFCTTQYTEPTGSNLEDVCMHLTNYAINKHSENFVRDEDTGSKRKLSSFRKHMEAMCCDTEKMWTDIEDVIIKTLISAHPILKHNYHTCFPNHASGSACFEILGFDVLLDRRLKPWLLEVNHSPSFTTDSRLDREVKDSLLYDTLVLINLGACDRRKITEEEKRRVKERLQQNRSREARNEELRQSQAASVEQMEKYEAKHMGGFRRIFPREGGEKYEKYFQHSSSLFQETAASKAREECARQQLQELRLKQEQKEREKKGTRKQDLQGESAGEKAKSRRIQPPHQNPVSLPAMLEQTTLRGDTPVALDLIEEEEAERVSELHQRETLLLNMGVVNQVRQLLQSANHLTELINHSHDQTNFPSHCRHDHKEMSSYFVNSLFTKFKGGDSLRSNYYDCSGYAPDLGGRPSVLYGHNSGSAFQHAAQFPEFYHHGTSSFSHASYQQNPCAVAYPGDATGNILGQDGLQRQSFFSAPDADFTQFGDCNLKVSSIRDDLESAEPCTAQLFPWMRPQATGRRRGRQTYSRYQTLELEKEFLFNPYLTRKRRIEVSHALALTERQVKIWFQNRRMKWKKEHNKDKFPSSKAEQEQIEREKEEGSQVSEKHTSGEEDSETSSNSK</sequence>
<dbReference type="PROSITE" id="PS00032">
    <property type="entry name" value="ANTENNAPEDIA"/>
    <property type="match status" value="1"/>
</dbReference>
<feature type="DNA-binding region" description="Homeobox" evidence="15">
    <location>
        <begin position="700"/>
        <end position="759"/>
    </location>
</feature>
<feature type="compositionally biased region" description="Basic and acidic residues" evidence="17">
    <location>
        <begin position="437"/>
        <end position="460"/>
    </location>
</feature>
<dbReference type="GO" id="GO:0000981">
    <property type="term" value="F:DNA-binding transcription factor activity, RNA polymerase II-specific"/>
    <property type="evidence" value="ECO:0007669"/>
    <property type="project" value="InterPro"/>
</dbReference>
<keyword evidence="7" id="KW-0493">Microtubule</keyword>
<dbReference type="InterPro" id="IPR009057">
    <property type="entry name" value="Homeodomain-like_sf"/>
</dbReference>
<dbReference type="SUPFAM" id="SSF46689">
    <property type="entry name" value="Homeodomain-like"/>
    <property type="match status" value="1"/>
</dbReference>
<feature type="compositionally biased region" description="Basic and acidic residues" evidence="17">
    <location>
        <begin position="759"/>
        <end position="791"/>
    </location>
</feature>
<evidence type="ECO:0000256" key="17">
    <source>
        <dbReference type="SAM" id="MobiDB-lite"/>
    </source>
</evidence>
<accession>A0A498LPT0</accession>
<keyword evidence="20" id="KW-1185">Reference proteome</keyword>
<dbReference type="InterPro" id="IPR020479">
    <property type="entry name" value="HD_metazoa"/>
</dbReference>
<keyword evidence="9" id="KW-0067">ATP-binding</keyword>
<comment type="caution">
    <text evidence="19">The sequence shown here is derived from an EMBL/GenBank/DDBJ whole genome shotgun (WGS) entry which is preliminary data.</text>
</comment>
<dbReference type="Pfam" id="PF00046">
    <property type="entry name" value="Homeodomain"/>
    <property type="match status" value="1"/>
</dbReference>
<dbReference type="GO" id="GO:0003677">
    <property type="term" value="F:DNA binding"/>
    <property type="evidence" value="ECO:0007669"/>
    <property type="project" value="UniProtKB-UniRule"/>
</dbReference>
<organism evidence="19 20">
    <name type="scientific">Labeo rohita</name>
    <name type="common">Indian major carp</name>
    <name type="synonym">Cyprinus rohita</name>
    <dbReference type="NCBI Taxonomy" id="84645"/>
    <lineage>
        <taxon>Eukaryota</taxon>
        <taxon>Metazoa</taxon>
        <taxon>Chordata</taxon>
        <taxon>Craniata</taxon>
        <taxon>Vertebrata</taxon>
        <taxon>Euteleostomi</taxon>
        <taxon>Actinopterygii</taxon>
        <taxon>Neopterygii</taxon>
        <taxon>Teleostei</taxon>
        <taxon>Ostariophysi</taxon>
        <taxon>Cypriniformes</taxon>
        <taxon>Cyprinidae</taxon>
        <taxon>Labeoninae</taxon>
        <taxon>Labeonini</taxon>
        <taxon>Labeo</taxon>
    </lineage>
</organism>
<dbReference type="InterPro" id="IPR001356">
    <property type="entry name" value="HD"/>
</dbReference>
<keyword evidence="12 15" id="KW-0371">Homeobox</keyword>
<dbReference type="InterPro" id="IPR004344">
    <property type="entry name" value="TTL/TTLL_fam"/>
</dbReference>
<dbReference type="GO" id="GO:0070740">
    <property type="term" value="F:tubulin-glutamic acid ligase activity"/>
    <property type="evidence" value="ECO:0007669"/>
    <property type="project" value="TreeGrafter"/>
</dbReference>
<dbReference type="STRING" id="84645.A0A498LPT0"/>
<dbReference type="SMART" id="SM00389">
    <property type="entry name" value="HOX"/>
    <property type="match status" value="1"/>
</dbReference>
<evidence type="ECO:0000256" key="8">
    <source>
        <dbReference type="ARBA" id="ARBA00022741"/>
    </source>
</evidence>
<gene>
    <name evidence="19" type="ORF">ROHU_031310</name>
</gene>
<reference evidence="19 20" key="1">
    <citation type="submission" date="2018-03" db="EMBL/GenBank/DDBJ databases">
        <title>Draft genome sequence of Rohu Carp (Labeo rohita).</title>
        <authorList>
            <person name="Das P."/>
            <person name="Kushwaha B."/>
            <person name="Joshi C.G."/>
            <person name="Kumar D."/>
            <person name="Nagpure N.S."/>
            <person name="Sahoo L."/>
            <person name="Das S.P."/>
            <person name="Bit A."/>
            <person name="Patnaik S."/>
            <person name="Meher P.K."/>
            <person name="Jayasankar P."/>
            <person name="Koringa P.G."/>
            <person name="Patel N.V."/>
            <person name="Hinsu A.T."/>
            <person name="Kumar R."/>
            <person name="Pandey M."/>
            <person name="Agarwal S."/>
            <person name="Srivastava S."/>
            <person name="Singh M."/>
            <person name="Iquebal M.A."/>
            <person name="Jaiswal S."/>
            <person name="Angadi U.B."/>
            <person name="Kumar N."/>
            <person name="Raza M."/>
            <person name="Shah T.M."/>
            <person name="Rai A."/>
            <person name="Jena J.K."/>
        </authorList>
    </citation>
    <scope>NUCLEOTIDE SEQUENCE [LARGE SCALE GENOMIC DNA]</scope>
    <source>
        <strain evidence="19">DASCIFA01</strain>
        <tissue evidence="19">Testis</tissue>
    </source>
</reference>
<dbReference type="GO" id="GO:0005524">
    <property type="term" value="F:ATP binding"/>
    <property type="evidence" value="ECO:0007669"/>
    <property type="project" value="UniProtKB-KW"/>
</dbReference>
<evidence type="ECO:0000256" key="6">
    <source>
        <dbReference type="ARBA" id="ARBA00022598"/>
    </source>
</evidence>
<evidence type="ECO:0000256" key="3">
    <source>
        <dbReference type="ARBA" id="ARBA00006820"/>
    </source>
</evidence>
<feature type="region of interest" description="Disordered" evidence="17">
    <location>
        <begin position="756"/>
        <end position="802"/>
    </location>
</feature>
<evidence type="ECO:0000256" key="9">
    <source>
        <dbReference type="ARBA" id="ARBA00022840"/>
    </source>
</evidence>
<protein>
    <submittedName>
        <fullName evidence="19">Tubulin polyglutamylase ttll6-like isoform X1</fullName>
    </submittedName>
</protein>
<comment type="subcellular location">
    <subcellularLocation>
        <location evidence="2 15 16">Nucleus</location>
    </subcellularLocation>
</comment>
<keyword evidence="8" id="KW-0547">Nucleotide-binding</keyword>
<feature type="region of interest" description="Disordered" evidence="17">
    <location>
        <begin position="437"/>
        <end position="475"/>
    </location>
</feature>
<dbReference type="Gene3D" id="3.30.470.20">
    <property type="entry name" value="ATP-grasp fold, B domain"/>
    <property type="match status" value="1"/>
</dbReference>
<dbReference type="GO" id="GO:0005634">
    <property type="term" value="C:nucleus"/>
    <property type="evidence" value="ECO:0007669"/>
    <property type="project" value="UniProtKB-SubCell"/>
</dbReference>
<evidence type="ECO:0000256" key="14">
    <source>
        <dbReference type="ARBA" id="ARBA00023242"/>
    </source>
</evidence>
<dbReference type="PANTHER" id="PTHR12241:SF161">
    <property type="entry name" value="TUBULIN POLYGLUTAMYLASE TTLL6"/>
    <property type="match status" value="1"/>
</dbReference>
<evidence type="ECO:0000256" key="7">
    <source>
        <dbReference type="ARBA" id="ARBA00022701"/>
    </source>
</evidence>
<dbReference type="PRINTS" id="PR00024">
    <property type="entry name" value="HOMEOBOX"/>
</dbReference>
<keyword evidence="11 15" id="KW-0238">DNA-binding</keyword>
<keyword evidence="6" id="KW-0436">Ligase</keyword>
<dbReference type="Gene3D" id="1.10.10.60">
    <property type="entry name" value="Homeodomain-like"/>
    <property type="match status" value="1"/>
</dbReference>
<feature type="compositionally biased region" description="Basic and acidic residues" evidence="17">
    <location>
        <begin position="352"/>
        <end position="368"/>
    </location>
</feature>
<evidence type="ECO:0000256" key="15">
    <source>
        <dbReference type="PROSITE-ProRule" id="PRU00108"/>
    </source>
</evidence>
<proteinExistence type="inferred from homology"/>
<dbReference type="PROSITE" id="PS51221">
    <property type="entry name" value="TTL"/>
    <property type="match status" value="1"/>
</dbReference>
<keyword evidence="14 15" id="KW-0539">Nucleus</keyword>
<evidence type="ECO:0000256" key="5">
    <source>
        <dbReference type="ARBA" id="ARBA00022473"/>
    </source>
</evidence>
<name>A0A498LPT0_LABRO</name>
<comment type="similarity">
    <text evidence="3">Belongs to the tubulin--tyrosine ligase family.</text>
</comment>
<evidence type="ECO:0000313" key="19">
    <source>
        <dbReference type="EMBL" id="RXN09643.1"/>
    </source>
</evidence>
<evidence type="ECO:0000256" key="1">
    <source>
        <dbReference type="ARBA" id="ARBA00003263"/>
    </source>
</evidence>
<dbReference type="InterPro" id="IPR017970">
    <property type="entry name" value="Homeobox_CS"/>
</dbReference>
<dbReference type="FunFam" id="3.30.470.20:FF:000009">
    <property type="entry name" value="tubulin polyglutamylase TTLL5 isoform X1"/>
    <property type="match status" value="1"/>
</dbReference>
<dbReference type="Pfam" id="PF03133">
    <property type="entry name" value="TTL"/>
    <property type="match status" value="1"/>
</dbReference>
<feature type="domain" description="Homeobox" evidence="18">
    <location>
        <begin position="698"/>
        <end position="758"/>
    </location>
</feature>
<feature type="region of interest" description="Disordered" evidence="17">
    <location>
        <begin position="352"/>
        <end position="377"/>
    </location>
</feature>
<comment type="function">
    <text evidence="1">Sequence-specific transcription factor which is part of a developmental regulatory system that provides cells with specific positional identities on the anterior-posterior axis.</text>
</comment>
<keyword evidence="5" id="KW-0217">Developmental protein</keyword>
<evidence type="ECO:0000256" key="12">
    <source>
        <dbReference type="ARBA" id="ARBA00023155"/>
    </source>
</evidence>
<keyword evidence="10" id="KW-0805">Transcription regulation</keyword>
<dbReference type="GO" id="GO:0005874">
    <property type="term" value="C:microtubule"/>
    <property type="evidence" value="ECO:0007669"/>
    <property type="project" value="UniProtKB-KW"/>
</dbReference>
<dbReference type="CDD" id="cd00086">
    <property type="entry name" value="homeodomain"/>
    <property type="match status" value="1"/>
</dbReference>
<dbReference type="PROSITE" id="PS50071">
    <property type="entry name" value="HOMEOBOX_2"/>
    <property type="match status" value="1"/>
</dbReference>
<evidence type="ECO:0000256" key="11">
    <source>
        <dbReference type="ARBA" id="ARBA00023125"/>
    </source>
</evidence>
<dbReference type="PROSITE" id="PS00027">
    <property type="entry name" value="HOMEOBOX_1"/>
    <property type="match status" value="1"/>
</dbReference>
<evidence type="ECO:0000256" key="13">
    <source>
        <dbReference type="ARBA" id="ARBA00023163"/>
    </source>
</evidence>
<dbReference type="GO" id="GO:0000226">
    <property type="term" value="P:microtubule cytoskeleton organization"/>
    <property type="evidence" value="ECO:0007669"/>
    <property type="project" value="TreeGrafter"/>
</dbReference>
<dbReference type="EMBL" id="QBIY01013255">
    <property type="protein sequence ID" value="RXN09643.1"/>
    <property type="molecule type" value="Genomic_DNA"/>
</dbReference>
<dbReference type="GO" id="GO:0015631">
    <property type="term" value="F:tubulin binding"/>
    <property type="evidence" value="ECO:0007669"/>
    <property type="project" value="TreeGrafter"/>
</dbReference>
<dbReference type="InterPro" id="IPR001827">
    <property type="entry name" value="Homeobox_Antennapedia_CS"/>
</dbReference>
<evidence type="ECO:0000256" key="10">
    <source>
        <dbReference type="ARBA" id="ARBA00023015"/>
    </source>
</evidence>
<evidence type="ECO:0000256" key="16">
    <source>
        <dbReference type="RuleBase" id="RU000682"/>
    </source>
</evidence>
<evidence type="ECO:0000256" key="4">
    <source>
        <dbReference type="ARBA" id="ARBA00009107"/>
    </source>
</evidence>
<evidence type="ECO:0000256" key="2">
    <source>
        <dbReference type="ARBA" id="ARBA00004123"/>
    </source>
</evidence>
<evidence type="ECO:0000259" key="18">
    <source>
        <dbReference type="PROSITE" id="PS50071"/>
    </source>
</evidence>
<dbReference type="Proteomes" id="UP000290572">
    <property type="component" value="Unassembled WGS sequence"/>
</dbReference>
<keyword evidence="13" id="KW-0804">Transcription</keyword>
<dbReference type="AlphaFoldDB" id="A0A498LPT0"/>
<evidence type="ECO:0000313" key="20">
    <source>
        <dbReference type="Proteomes" id="UP000290572"/>
    </source>
</evidence>
<dbReference type="PANTHER" id="PTHR12241">
    <property type="entry name" value="TUBULIN POLYGLUTAMYLASE"/>
    <property type="match status" value="1"/>
</dbReference>
<dbReference type="GO" id="GO:0036064">
    <property type="term" value="C:ciliary basal body"/>
    <property type="evidence" value="ECO:0007669"/>
    <property type="project" value="TreeGrafter"/>
</dbReference>